<name>D2S937_GEOOG</name>
<dbReference type="PANTHER" id="PTHR47245:SF2">
    <property type="entry name" value="PEPTIDYL-PROLYL CIS-TRANS ISOMERASE HP_0175-RELATED"/>
    <property type="match status" value="1"/>
</dbReference>
<dbReference type="InterPro" id="IPR050245">
    <property type="entry name" value="PrsA_foldase"/>
</dbReference>
<feature type="domain" description="PpiC" evidence="1">
    <location>
        <begin position="164"/>
        <end position="278"/>
    </location>
</feature>
<evidence type="ECO:0000313" key="2">
    <source>
        <dbReference type="EMBL" id="ADB73680.1"/>
    </source>
</evidence>
<dbReference type="HOGENOM" id="CLU_865143_0_0_11"/>
<dbReference type="AlphaFoldDB" id="D2S937"/>
<dbReference type="eggNOG" id="COG0760">
    <property type="taxonomic scope" value="Bacteria"/>
</dbReference>
<dbReference type="Pfam" id="PF13145">
    <property type="entry name" value="Rotamase_2"/>
    <property type="match status" value="1"/>
</dbReference>
<organism evidence="2 3">
    <name type="scientific">Geodermatophilus obscurus (strain ATCC 25078 / DSM 43160 / JCM 3152 / CCUG 61914 / KCC A-0152 / KCTC 9177 / NBRC 13315 / NRRL B-3577 / G-20)</name>
    <dbReference type="NCBI Taxonomy" id="526225"/>
    <lineage>
        <taxon>Bacteria</taxon>
        <taxon>Bacillati</taxon>
        <taxon>Actinomycetota</taxon>
        <taxon>Actinomycetes</taxon>
        <taxon>Geodermatophilales</taxon>
        <taxon>Geodermatophilaceae</taxon>
        <taxon>Geodermatophilus</taxon>
    </lineage>
</organism>
<dbReference type="KEGG" id="gob:Gobs_0918"/>
<reference evidence="3" key="2">
    <citation type="submission" date="2010-01" db="EMBL/GenBank/DDBJ databases">
        <title>The complete genome of Geodermatophilus obscurus DSM 43160.</title>
        <authorList>
            <consortium name="US DOE Joint Genome Institute (JGI-PGF)"/>
            <person name="Lucas S."/>
            <person name="Copeland A."/>
            <person name="Lapidus A."/>
            <person name="Glavina del Rio T."/>
            <person name="Dalin E."/>
            <person name="Tice H."/>
            <person name="Bruce D."/>
            <person name="Goodwin L."/>
            <person name="Pitluck S."/>
            <person name="Kyrpides N."/>
            <person name="Mavromatis K."/>
            <person name="Ivanova N."/>
            <person name="Munk A.C."/>
            <person name="Brettin T."/>
            <person name="Detter J.C."/>
            <person name="Han C."/>
            <person name="Larimer F."/>
            <person name="Land M."/>
            <person name="Hauser L."/>
            <person name="Markowitz V."/>
            <person name="Cheng J.-F."/>
            <person name="Hugenholtz P."/>
            <person name="Woyke T."/>
            <person name="Wu D."/>
            <person name="Jando M."/>
            <person name="Schneider S."/>
            <person name="Klenk H.-P."/>
            <person name="Eisen J.A."/>
        </authorList>
    </citation>
    <scope>NUCLEOTIDE SEQUENCE [LARGE SCALE GENOMIC DNA]</scope>
    <source>
        <strain evidence="3">ATCC 25078 / DSM 43160 / JCM 3152 / KCC A-0152 / KCTC 9177 / NBRC 13315 / NRRL B-3577 / G-20</strain>
    </source>
</reference>
<proteinExistence type="predicted"/>
<keyword evidence="3" id="KW-1185">Reference proteome</keyword>
<accession>D2S937</accession>
<dbReference type="Pfam" id="PF13624">
    <property type="entry name" value="SurA_N_3"/>
    <property type="match status" value="1"/>
</dbReference>
<evidence type="ECO:0000259" key="1">
    <source>
        <dbReference type="Pfam" id="PF13145"/>
    </source>
</evidence>
<dbReference type="InterPro" id="IPR000297">
    <property type="entry name" value="PPIase_PpiC"/>
</dbReference>
<dbReference type="SUPFAM" id="SSF109998">
    <property type="entry name" value="Triger factor/SurA peptide-binding domain-like"/>
    <property type="match status" value="1"/>
</dbReference>
<gene>
    <name evidence="2" type="ordered locus">Gobs_0918</name>
</gene>
<dbReference type="InterPro" id="IPR027304">
    <property type="entry name" value="Trigger_fact/SurA_dom_sf"/>
</dbReference>
<sequence length="343" mass="35701">MRSGHTGCGTLRTVQTRRLTASLAVGLVALAGVAGCRSDPGVAAYVGDERVTVGELRTAVDTRLEDPALAEAAAGREDEFTRLVLRRLVEAELYDRFAQRYGVTVDDGDVRARLDELLAGEDPEAVYAQAASQGVARADVFETVRQQVLRQRVAESQGLVRGLSEEELRAAYEEQAPSLAQVRLGYVNVPDQGAADAAVATLQADPGAYPAIAAQFPGATTLPEVATRAPDQVPAPLADVVVSAAPNSATSLTLPDLPGVLVVFVGEPAVPSFEEVRPQLEESARGESDAAAQQLVADVRAGIDVTVNPRFGVIEEGEIVPSDGGVVDILEEAGGTAPAAAGD</sequence>
<evidence type="ECO:0000313" key="3">
    <source>
        <dbReference type="Proteomes" id="UP000001382"/>
    </source>
</evidence>
<dbReference type="Proteomes" id="UP000001382">
    <property type="component" value="Chromosome"/>
</dbReference>
<dbReference type="PANTHER" id="PTHR47245">
    <property type="entry name" value="PEPTIDYLPROLYL ISOMERASE"/>
    <property type="match status" value="1"/>
</dbReference>
<dbReference type="Gene3D" id="1.10.4030.10">
    <property type="entry name" value="Porin chaperone SurA, peptide-binding domain"/>
    <property type="match status" value="1"/>
</dbReference>
<dbReference type="GO" id="GO:0003755">
    <property type="term" value="F:peptidyl-prolyl cis-trans isomerase activity"/>
    <property type="evidence" value="ECO:0007669"/>
    <property type="project" value="InterPro"/>
</dbReference>
<protein>
    <recommendedName>
        <fullName evidence="1">PpiC domain-containing protein</fullName>
    </recommendedName>
</protein>
<reference evidence="2 3" key="1">
    <citation type="journal article" date="2010" name="Stand. Genomic Sci.">
        <title>Complete genome sequence of Geodermatophilus obscurus type strain (G-20).</title>
        <authorList>
            <person name="Ivanova N."/>
            <person name="Sikorski J."/>
            <person name="Jando M."/>
            <person name="Munk C."/>
            <person name="Lapidus A."/>
            <person name="Glavina Del Rio T."/>
            <person name="Copeland A."/>
            <person name="Tice H."/>
            <person name="Cheng J.-F."/>
            <person name="Lucas S."/>
            <person name="Chen F."/>
            <person name="Nolan M."/>
            <person name="Bruce D."/>
            <person name="Goodwin L."/>
            <person name="Pitluck S."/>
            <person name="Mavromatis K."/>
            <person name="Mikhailova N."/>
            <person name="Pati A."/>
            <person name="Chen A."/>
            <person name="Palaniappan K."/>
            <person name="Land M."/>
            <person name="Hauser L."/>
            <person name="Chang Y.-J."/>
            <person name="Jeffries C.D."/>
            <person name="Meincke L."/>
            <person name="Brettin T."/>
            <person name="Detter J.C."/>
            <person name="Detter J.C."/>
            <person name="Rohde M."/>
            <person name="Goeker M."/>
            <person name="Bristow J."/>
            <person name="Eisen J.A."/>
            <person name="Markowitz V."/>
            <person name="Hugenholtz P."/>
            <person name="Kyrpides N.C."/>
            <person name="Klenk H.-P."/>
        </authorList>
    </citation>
    <scope>NUCLEOTIDE SEQUENCE [LARGE SCALE GENOMIC DNA]</scope>
    <source>
        <strain evidence="3">ATCC 25078 / DSM 43160 / JCM 3152 / KCC A-0152 / KCTC 9177 / NBRC 13315 / NRRL B-3577 / G-20</strain>
    </source>
</reference>
<dbReference type="OrthoDB" id="5194435at2"/>
<dbReference type="EMBL" id="CP001867">
    <property type="protein sequence ID" value="ADB73680.1"/>
    <property type="molecule type" value="Genomic_DNA"/>
</dbReference>
<dbReference type="STRING" id="526225.Gobs_0918"/>